<accession>A0A7M1RTE4</accession>
<reference evidence="1 2" key="1">
    <citation type="submission" date="2020-07" db="EMBL/GenBank/DDBJ databases">
        <title>Taxonomic proposal: Crassvirales, a new order of highly abundant and diverse bacterial viruses.</title>
        <authorList>
            <person name="Shkoporov A.N."/>
            <person name="Stockdale S.R."/>
            <person name="Guerin E."/>
            <person name="Ross R.P."/>
            <person name="Hill C."/>
        </authorList>
    </citation>
    <scope>NUCLEOTIDE SEQUENCE [LARGE SCALE GENOMIC DNA]</scope>
</reference>
<keyword evidence="2" id="KW-1185">Reference proteome</keyword>
<evidence type="ECO:0000313" key="1">
    <source>
        <dbReference type="EMBL" id="QOR57663.1"/>
    </source>
</evidence>
<proteinExistence type="predicted"/>
<protein>
    <submittedName>
        <fullName evidence="1">Chaperonin</fullName>
    </submittedName>
</protein>
<dbReference type="RefSeq" id="YP_010113303.1">
    <property type="nucleotide sequence ID" value="NC_055901.1"/>
</dbReference>
<dbReference type="Proteomes" id="UP000594028">
    <property type="component" value="Segment"/>
</dbReference>
<evidence type="ECO:0000313" key="2">
    <source>
        <dbReference type="Proteomes" id="UP000594028"/>
    </source>
</evidence>
<dbReference type="EMBL" id="MT774408">
    <property type="protein sequence ID" value="QOR57663.1"/>
    <property type="molecule type" value="Genomic_DNA"/>
</dbReference>
<name>A0A7M1RTE4_9CAUD</name>
<organism evidence="1 2">
    <name type="scientific">uncultured phage cr130_1</name>
    <dbReference type="NCBI Taxonomy" id="2772092"/>
    <lineage>
        <taxon>Viruses</taxon>
        <taxon>Duplodnaviria</taxon>
        <taxon>Heunggongvirae</taxon>
        <taxon>Uroviricota</taxon>
        <taxon>Caudoviricetes</taxon>
        <taxon>Crassvirales</taxon>
        <taxon>Suoliviridae</taxon>
        <taxon>Oafivirinae</taxon>
        <taxon>Chuhaivirus</taxon>
        <taxon>Chuhaivirus simiae</taxon>
    </lineage>
</organism>
<sequence>MNDNEKMIDQSLLAESVSEKIPYTFTDSILVKPLDKIMVKKEVTTLPNTKPVKDSDGVEAVEGEPKTEVKEVESDFSKGIILKLPIGYDISLKMEEREGRQFSPHYNIGDVIVYKTTSARPFDLLKDSKLLRSYDIVAIVNND</sequence>
<dbReference type="GeneID" id="65131816"/>
<dbReference type="KEGG" id="vg:65131816"/>